<name>H1V8Q2_COLHI</name>
<feature type="non-terminal residue" evidence="2">
    <location>
        <position position="89"/>
    </location>
</feature>
<evidence type="ECO:0000313" key="2">
    <source>
        <dbReference type="EMBL" id="CCF36605.1"/>
    </source>
</evidence>
<feature type="signal peptide" evidence="1">
    <location>
        <begin position="1"/>
        <end position="19"/>
    </location>
</feature>
<dbReference type="VEuPathDB" id="FungiDB:CH63R_03098"/>
<evidence type="ECO:0000313" key="3">
    <source>
        <dbReference type="Proteomes" id="UP000007174"/>
    </source>
</evidence>
<dbReference type="Proteomes" id="UP000007174">
    <property type="component" value="Unassembled WGS sequence"/>
</dbReference>
<dbReference type="HOGENOM" id="CLU_2460699_0_0_1"/>
<sequence length="89" mass="9913">MKFLTFGLLLASTIVSVSSAPTDVDSRAVRTLTLFLFFLSCSFENHYDQHLENREERKEARDISVPSFVGVETTSSVIADVEEDEAAKP</sequence>
<dbReference type="AlphaFoldDB" id="H1V8Q2"/>
<protein>
    <submittedName>
        <fullName evidence="2">Uncharacterized protein</fullName>
    </submittedName>
</protein>
<dbReference type="EMBL" id="CACQ02002055">
    <property type="protein sequence ID" value="CCF36605.1"/>
    <property type="molecule type" value="Genomic_DNA"/>
</dbReference>
<gene>
    <name evidence="2" type="ORF">CH063_08139</name>
</gene>
<keyword evidence="1" id="KW-0732">Signal</keyword>
<feature type="chain" id="PRO_5003555690" evidence="1">
    <location>
        <begin position="20"/>
        <end position="89"/>
    </location>
</feature>
<accession>H1V8Q2</accession>
<organism evidence="2 3">
    <name type="scientific">Colletotrichum higginsianum (strain IMI 349063)</name>
    <name type="common">Crucifer anthracnose fungus</name>
    <dbReference type="NCBI Taxonomy" id="759273"/>
    <lineage>
        <taxon>Eukaryota</taxon>
        <taxon>Fungi</taxon>
        <taxon>Dikarya</taxon>
        <taxon>Ascomycota</taxon>
        <taxon>Pezizomycotina</taxon>
        <taxon>Sordariomycetes</taxon>
        <taxon>Hypocreomycetidae</taxon>
        <taxon>Glomerellales</taxon>
        <taxon>Glomerellaceae</taxon>
        <taxon>Colletotrichum</taxon>
        <taxon>Colletotrichum destructivum species complex</taxon>
    </lineage>
</organism>
<proteinExistence type="predicted"/>
<reference evidence="3" key="1">
    <citation type="journal article" date="2012" name="Nat. Genet.">
        <title>Lifestyle transitions in plant pathogenic Colletotrichum fungi deciphered by genome and transcriptome analyses.</title>
        <authorList>
            <person name="O'Connell R.J."/>
            <person name="Thon M.R."/>
            <person name="Hacquard S."/>
            <person name="Amyotte S.G."/>
            <person name="Kleemann J."/>
            <person name="Torres M.F."/>
            <person name="Damm U."/>
            <person name="Buiate E.A."/>
            <person name="Epstein L."/>
            <person name="Alkan N."/>
            <person name="Altmueller J."/>
            <person name="Alvarado-Balderrama L."/>
            <person name="Bauser C.A."/>
            <person name="Becker C."/>
            <person name="Birren B.W."/>
            <person name="Chen Z."/>
            <person name="Choi J."/>
            <person name="Crouch J.A."/>
            <person name="Duvick J.P."/>
            <person name="Farman M.A."/>
            <person name="Gan P."/>
            <person name="Heiman D."/>
            <person name="Henrissat B."/>
            <person name="Howard R.J."/>
            <person name="Kabbage M."/>
            <person name="Koch C."/>
            <person name="Kracher B."/>
            <person name="Kubo Y."/>
            <person name="Law A.D."/>
            <person name="Lebrun M.-H."/>
            <person name="Lee Y.-H."/>
            <person name="Miyara I."/>
            <person name="Moore N."/>
            <person name="Neumann U."/>
            <person name="Nordstroem K."/>
            <person name="Panaccione D.G."/>
            <person name="Panstruga R."/>
            <person name="Place M."/>
            <person name="Proctor R.H."/>
            <person name="Prusky D."/>
            <person name="Rech G."/>
            <person name="Reinhardt R."/>
            <person name="Rollins J.A."/>
            <person name="Rounsley S."/>
            <person name="Schardl C.L."/>
            <person name="Schwartz D.C."/>
            <person name="Shenoy N."/>
            <person name="Shirasu K."/>
            <person name="Sikhakolli U.R."/>
            <person name="Stueber K."/>
            <person name="Sukno S.A."/>
            <person name="Sweigard J.A."/>
            <person name="Takano Y."/>
            <person name="Takahara H."/>
            <person name="Trail F."/>
            <person name="van der Does H.C."/>
            <person name="Voll L.M."/>
            <person name="Will I."/>
            <person name="Young S."/>
            <person name="Zeng Q."/>
            <person name="Zhang J."/>
            <person name="Zhou S."/>
            <person name="Dickman M.B."/>
            <person name="Schulze-Lefert P."/>
            <person name="Ver Loren van Themaat E."/>
            <person name="Ma L.-J."/>
            <person name="Vaillancourt L.J."/>
        </authorList>
    </citation>
    <scope>NUCLEOTIDE SEQUENCE [LARGE SCALE GENOMIC DNA]</scope>
    <source>
        <strain evidence="3">IMI 349063</strain>
    </source>
</reference>
<evidence type="ECO:0000256" key="1">
    <source>
        <dbReference type="SAM" id="SignalP"/>
    </source>
</evidence>